<dbReference type="STRING" id="1271860.SAMN05216174_105188"/>
<feature type="region of interest" description="Disordered" evidence="1">
    <location>
        <begin position="1"/>
        <end position="22"/>
    </location>
</feature>
<feature type="domain" description="RES" evidence="2">
    <location>
        <begin position="25"/>
        <end position="180"/>
    </location>
</feature>
<sequence length="221" mass="24157">MPDHDPPAAYTGAPRRRPLPEDTVLWRIHGKKQRPTDFSPPAKRFTGARFEGAPHDPYPTHRGGTDAAAIIAETLLHGVPLDDKAFRTVRRVAVAGRRISALSTVRELDLVSLCDGPDLAAVGQNAWLVVSAESDSPRLRRWATWLREQAPTAHGLLWPPRRAPGHRLVVLFGDRVDGAVFDPDPLFSLDLDDECGALWLNALLVSQGARVMPPRARTGGG</sequence>
<name>A0A1G6QCA2_9PSEU</name>
<dbReference type="InterPro" id="IPR014914">
    <property type="entry name" value="RES_dom"/>
</dbReference>
<gene>
    <name evidence="3" type="ORF">SAMN05216174_105188</name>
</gene>
<dbReference type="EMBL" id="FMZZ01000005">
    <property type="protein sequence ID" value="SDC89534.1"/>
    <property type="molecule type" value="Genomic_DNA"/>
</dbReference>
<dbReference type="Pfam" id="PF08808">
    <property type="entry name" value="RES"/>
    <property type="match status" value="1"/>
</dbReference>
<proteinExistence type="predicted"/>
<evidence type="ECO:0000256" key="1">
    <source>
        <dbReference type="SAM" id="MobiDB-lite"/>
    </source>
</evidence>
<organism evidence="3 4">
    <name type="scientific">Actinokineospora iranica</name>
    <dbReference type="NCBI Taxonomy" id="1271860"/>
    <lineage>
        <taxon>Bacteria</taxon>
        <taxon>Bacillati</taxon>
        <taxon>Actinomycetota</taxon>
        <taxon>Actinomycetes</taxon>
        <taxon>Pseudonocardiales</taxon>
        <taxon>Pseudonocardiaceae</taxon>
        <taxon>Actinokineospora</taxon>
    </lineage>
</organism>
<keyword evidence="4" id="KW-1185">Reference proteome</keyword>
<dbReference type="OrthoDB" id="4258344at2"/>
<protein>
    <recommendedName>
        <fullName evidence="2">RES domain-containing protein</fullName>
    </recommendedName>
</protein>
<dbReference type="RefSeq" id="WP_091450230.1">
    <property type="nucleotide sequence ID" value="NZ_FMZZ01000005.1"/>
</dbReference>
<evidence type="ECO:0000313" key="3">
    <source>
        <dbReference type="EMBL" id="SDC89534.1"/>
    </source>
</evidence>
<dbReference type="Proteomes" id="UP000199501">
    <property type="component" value="Unassembled WGS sequence"/>
</dbReference>
<dbReference type="AlphaFoldDB" id="A0A1G6QCA2"/>
<accession>A0A1G6QCA2</accession>
<evidence type="ECO:0000313" key="4">
    <source>
        <dbReference type="Proteomes" id="UP000199501"/>
    </source>
</evidence>
<evidence type="ECO:0000259" key="2">
    <source>
        <dbReference type="Pfam" id="PF08808"/>
    </source>
</evidence>
<reference evidence="4" key="1">
    <citation type="submission" date="2016-10" db="EMBL/GenBank/DDBJ databases">
        <authorList>
            <person name="Varghese N."/>
            <person name="Submissions S."/>
        </authorList>
    </citation>
    <scope>NUCLEOTIDE SEQUENCE [LARGE SCALE GENOMIC DNA]</scope>
    <source>
        <strain evidence="4">IBRC-M 10403</strain>
    </source>
</reference>